<gene>
    <name evidence="9" type="ORF">NDN08_002231</name>
</gene>
<evidence type="ECO:0000256" key="3">
    <source>
        <dbReference type="ARBA" id="ARBA00022695"/>
    </source>
</evidence>
<reference evidence="9 10" key="1">
    <citation type="journal article" date="2023" name="Nat. Commun.">
        <title>Origin of minicircular mitochondrial genomes in red algae.</title>
        <authorList>
            <person name="Lee Y."/>
            <person name="Cho C.H."/>
            <person name="Lee Y.M."/>
            <person name="Park S.I."/>
            <person name="Yang J.H."/>
            <person name="West J.A."/>
            <person name="Bhattacharya D."/>
            <person name="Yoon H.S."/>
        </authorList>
    </citation>
    <scope>NUCLEOTIDE SEQUENCE [LARGE SCALE GENOMIC DNA]</scope>
    <source>
        <strain evidence="9 10">CCMP1338</strain>
        <tissue evidence="9">Whole cell</tissue>
    </source>
</reference>
<evidence type="ECO:0000256" key="1">
    <source>
        <dbReference type="ARBA" id="ARBA00004370"/>
    </source>
</evidence>
<proteinExistence type="inferred from homology"/>
<keyword evidence="2" id="KW-0808">Transferase</keyword>
<dbReference type="PANTHER" id="PTHR42866:SF2">
    <property type="entry name" value="3-DEOXY-MANNO-OCTULOSONATE CYTIDYLYLTRANSFERASE, MITOCHONDRIAL"/>
    <property type="match status" value="1"/>
</dbReference>
<accession>A0AAV8UYX8</accession>
<evidence type="ECO:0000256" key="8">
    <source>
        <dbReference type="ARBA" id="ARBA00082857"/>
    </source>
</evidence>
<comment type="catalytic activity">
    <reaction evidence="4">
        <text>3-deoxy-alpha-D-manno-oct-2-ulosonate + CTP = CMP-3-deoxy-beta-D-manno-octulosonate + diphosphate</text>
        <dbReference type="Rhea" id="RHEA:23448"/>
        <dbReference type="ChEBI" id="CHEBI:33019"/>
        <dbReference type="ChEBI" id="CHEBI:37563"/>
        <dbReference type="ChEBI" id="CHEBI:85986"/>
        <dbReference type="ChEBI" id="CHEBI:85987"/>
        <dbReference type="EC" id="2.7.7.38"/>
    </reaction>
</comment>
<dbReference type="NCBIfam" id="NF003952">
    <property type="entry name" value="PRK05450.1-5"/>
    <property type="match status" value="1"/>
</dbReference>
<name>A0AAV8UYX8_9RHOD</name>
<organism evidence="9 10">
    <name type="scientific">Rhodosorus marinus</name>
    <dbReference type="NCBI Taxonomy" id="101924"/>
    <lineage>
        <taxon>Eukaryota</taxon>
        <taxon>Rhodophyta</taxon>
        <taxon>Stylonematophyceae</taxon>
        <taxon>Stylonematales</taxon>
        <taxon>Stylonemataceae</taxon>
        <taxon>Rhodosorus</taxon>
    </lineage>
</organism>
<dbReference type="NCBIfam" id="NF003950">
    <property type="entry name" value="PRK05450.1-3"/>
    <property type="match status" value="1"/>
</dbReference>
<dbReference type="EC" id="2.7.7.38" evidence="7"/>
<comment type="subcellular location">
    <subcellularLocation>
        <location evidence="1">Membrane</location>
    </subcellularLocation>
</comment>
<dbReference type="SUPFAM" id="SSF53448">
    <property type="entry name" value="Nucleotide-diphospho-sugar transferases"/>
    <property type="match status" value="1"/>
</dbReference>
<dbReference type="HAMAP" id="MF_00057">
    <property type="entry name" value="KdsB"/>
    <property type="match status" value="1"/>
</dbReference>
<dbReference type="GO" id="GO:0044281">
    <property type="term" value="P:small molecule metabolic process"/>
    <property type="evidence" value="ECO:0007669"/>
    <property type="project" value="UniProtKB-ARBA"/>
</dbReference>
<dbReference type="NCBIfam" id="TIGR00466">
    <property type="entry name" value="kdsB"/>
    <property type="match status" value="1"/>
</dbReference>
<dbReference type="EMBL" id="JAMWBK010000004">
    <property type="protein sequence ID" value="KAJ8905726.1"/>
    <property type="molecule type" value="Genomic_DNA"/>
</dbReference>
<keyword evidence="3" id="KW-0548">Nucleotidyltransferase</keyword>
<dbReference type="AlphaFoldDB" id="A0AAV8UYX8"/>
<evidence type="ECO:0000256" key="6">
    <source>
        <dbReference type="ARBA" id="ARBA00060845"/>
    </source>
</evidence>
<comment type="pathway">
    <text evidence="5">Nucleotide-sugar biosynthesis; CMP-3-deoxy-D-manno-octulosonate biosynthesis; CMP-3-deoxy-D-manno-octulosonate from 3-deoxy-D-manno-octulosonate and CTP: step 1/1.</text>
</comment>
<evidence type="ECO:0000313" key="10">
    <source>
        <dbReference type="Proteomes" id="UP001157974"/>
    </source>
</evidence>
<dbReference type="Gene3D" id="3.90.550.10">
    <property type="entry name" value="Spore Coat Polysaccharide Biosynthesis Protein SpsA, Chain A"/>
    <property type="match status" value="1"/>
</dbReference>
<dbReference type="Proteomes" id="UP001157974">
    <property type="component" value="Unassembled WGS sequence"/>
</dbReference>
<sequence length="259" mass="28477">MTGALVVIPARYGSTRFPGKPLKLLAGVPIVLRTLRNAQRARITAKAIVATDDERIVDVVRAAGGSAVMTSPDCSNGTKRVIEAVKKLSCDPYDVIVNVQGDEPLINPDHIDRAMSVLTEMNHDDTTTADVGTIAVRIEAEEDVTNPDTVKCVVNARNEVMYFSRAPIPFQRSGNQDLKTGRAKYLRHLGIYAFSREFLTEKIPQMAPSGLEMTEMLEQLTWLYCGAKIKVGLVNQAAHGVDTQEDLDKLEEHLSSRKT</sequence>
<dbReference type="FunFam" id="3.90.550.10:FF:000011">
    <property type="entry name" value="3-deoxy-manno-octulosonate cytidylyltransferase"/>
    <property type="match status" value="1"/>
</dbReference>
<comment type="similarity">
    <text evidence="6">Belongs to the KdsB family.</text>
</comment>
<comment type="caution">
    <text evidence="9">The sequence shown here is derived from an EMBL/GenBank/DDBJ whole genome shotgun (WGS) entry which is preliminary data.</text>
</comment>
<dbReference type="InterPro" id="IPR004528">
    <property type="entry name" value="KdsB"/>
</dbReference>
<dbReference type="GO" id="GO:0016020">
    <property type="term" value="C:membrane"/>
    <property type="evidence" value="ECO:0007669"/>
    <property type="project" value="UniProtKB-SubCell"/>
</dbReference>
<evidence type="ECO:0000256" key="4">
    <source>
        <dbReference type="ARBA" id="ARBA00050198"/>
    </source>
</evidence>
<dbReference type="Pfam" id="PF02348">
    <property type="entry name" value="CTP_transf_3"/>
    <property type="match status" value="1"/>
</dbReference>
<keyword evidence="10" id="KW-1185">Reference proteome</keyword>
<evidence type="ECO:0000256" key="2">
    <source>
        <dbReference type="ARBA" id="ARBA00022679"/>
    </source>
</evidence>
<evidence type="ECO:0000313" key="9">
    <source>
        <dbReference type="EMBL" id="KAJ8905726.1"/>
    </source>
</evidence>
<dbReference type="GO" id="GO:1901137">
    <property type="term" value="P:carbohydrate derivative biosynthetic process"/>
    <property type="evidence" value="ECO:0007669"/>
    <property type="project" value="UniProtKB-ARBA"/>
</dbReference>
<dbReference type="GO" id="GO:0008690">
    <property type="term" value="F:3-deoxy-manno-octulosonate cytidylyltransferase activity"/>
    <property type="evidence" value="ECO:0007669"/>
    <property type="project" value="UniProtKB-EC"/>
</dbReference>
<dbReference type="InterPro" id="IPR029044">
    <property type="entry name" value="Nucleotide-diphossugar_trans"/>
</dbReference>
<evidence type="ECO:0000256" key="5">
    <source>
        <dbReference type="ARBA" id="ARBA00060624"/>
    </source>
</evidence>
<dbReference type="InterPro" id="IPR003329">
    <property type="entry name" value="Cytidylyl_trans"/>
</dbReference>
<protein>
    <recommendedName>
        <fullName evidence="7">3-deoxy-manno-octulosonate cytidylyltransferase</fullName>
        <ecNumber evidence="7">2.7.7.38</ecNumber>
    </recommendedName>
    <alternativeName>
        <fullName evidence="8">CMP-2-keto-3-deoxyoctulosonic acid synthase</fullName>
    </alternativeName>
</protein>
<evidence type="ECO:0000256" key="7">
    <source>
        <dbReference type="ARBA" id="ARBA00066873"/>
    </source>
</evidence>
<dbReference type="PANTHER" id="PTHR42866">
    <property type="entry name" value="3-DEOXY-MANNO-OCTULOSONATE CYTIDYLYLTRANSFERASE"/>
    <property type="match status" value="1"/>
</dbReference>
<dbReference type="CDD" id="cd02517">
    <property type="entry name" value="CMP-KDO-Synthetase"/>
    <property type="match status" value="1"/>
</dbReference>
<dbReference type="GO" id="GO:0005829">
    <property type="term" value="C:cytosol"/>
    <property type="evidence" value="ECO:0007669"/>
    <property type="project" value="TreeGrafter"/>
</dbReference>